<dbReference type="RefSeq" id="WP_118907184.1">
    <property type="nucleotide sequence ID" value="NZ_QOCU01000007.1"/>
</dbReference>
<evidence type="ECO:0000313" key="1">
    <source>
        <dbReference type="EMBL" id="RHW50330.1"/>
    </source>
</evidence>
<protein>
    <submittedName>
        <fullName evidence="1">Uncharacterized protein</fullName>
    </submittedName>
</protein>
<keyword evidence="2" id="KW-1185">Reference proteome</keyword>
<name>A0ABX9LUM1_9LACO</name>
<accession>A0ABX9LUM1</accession>
<proteinExistence type="predicted"/>
<comment type="caution">
    <text evidence="1">The sequence shown here is derived from an EMBL/GenBank/DDBJ whole genome shotgun (WGS) entry which is preliminary data.</text>
</comment>
<sequence>MLVAKNKIIYTQEWKEIAKLAKESDVSTNKLSPHFDIWLDHKVEWFLFNGAVGVLYLIKSIFGNSGLEEFIKFVLKYMDDENTLGHYHPSANVKTELGKYRESARLFTLNEYLIEIGKNLYENDTKGR</sequence>
<dbReference type="Proteomes" id="UP000283380">
    <property type="component" value="Unassembled WGS sequence"/>
</dbReference>
<dbReference type="EMBL" id="QOCU01000007">
    <property type="protein sequence ID" value="RHW50330.1"/>
    <property type="molecule type" value="Genomic_DNA"/>
</dbReference>
<gene>
    <name evidence="1" type="ORF">DS834_06685</name>
</gene>
<reference evidence="1 2" key="1">
    <citation type="submission" date="2018-07" db="EMBL/GenBank/DDBJ databases">
        <title>Genome sequences of six Lactobacillus spp. isolated from bumble bee guts.</title>
        <authorList>
            <person name="Motta E.V.S."/>
            <person name="Moran N.A."/>
        </authorList>
    </citation>
    <scope>NUCLEOTIDE SEQUENCE [LARGE SCALE GENOMIC DNA]</scope>
    <source>
        <strain evidence="1 2">BI-4G</strain>
    </source>
</reference>
<evidence type="ECO:0000313" key="2">
    <source>
        <dbReference type="Proteomes" id="UP000283380"/>
    </source>
</evidence>
<organism evidence="1 2">
    <name type="scientific">Lactobacillus bombicola</name>
    <dbReference type="NCBI Taxonomy" id="1505723"/>
    <lineage>
        <taxon>Bacteria</taxon>
        <taxon>Bacillati</taxon>
        <taxon>Bacillota</taxon>
        <taxon>Bacilli</taxon>
        <taxon>Lactobacillales</taxon>
        <taxon>Lactobacillaceae</taxon>
        <taxon>Lactobacillus</taxon>
    </lineage>
</organism>